<dbReference type="SFLD" id="SFLDG01082">
    <property type="entry name" value="B12-binding_domain_containing"/>
    <property type="match status" value="1"/>
</dbReference>
<dbReference type="PANTHER" id="PTHR43409:SF7">
    <property type="entry name" value="BLL1977 PROTEIN"/>
    <property type="match status" value="1"/>
</dbReference>
<evidence type="ECO:0000313" key="11">
    <source>
        <dbReference type="Proteomes" id="UP000177583"/>
    </source>
</evidence>
<dbReference type="InterPro" id="IPR058240">
    <property type="entry name" value="rSAM_sf"/>
</dbReference>
<evidence type="ECO:0000259" key="9">
    <source>
        <dbReference type="PROSITE" id="PS51918"/>
    </source>
</evidence>
<dbReference type="PROSITE" id="PS51918">
    <property type="entry name" value="RADICAL_SAM"/>
    <property type="match status" value="1"/>
</dbReference>
<dbReference type="SMART" id="SM00729">
    <property type="entry name" value="Elp3"/>
    <property type="match status" value="1"/>
</dbReference>
<feature type="domain" description="Radical SAM core" evidence="9">
    <location>
        <begin position="196"/>
        <end position="432"/>
    </location>
</feature>
<comment type="cofactor">
    <cofactor evidence="1">
        <name>[4Fe-4S] cluster</name>
        <dbReference type="ChEBI" id="CHEBI:49883"/>
    </cofactor>
</comment>
<keyword evidence="2" id="KW-0489">Methyltransferase</keyword>
<accession>A0A1F6GNJ3</accession>
<dbReference type="Proteomes" id="UP000177583">
    <property type="component" value="Unassembled WGS sequence"/>
</dbReference>
<dbReference type="SFLD" id="SFLDG01123">
    <property type="entry name" value="methyltransferase_(Class_B)"/>
    <property type="match status" value="1"/>
</dbReference>
<evidence type="ECO:0000256" key="4">
    <source>
        <dbReference type="ARBA" id="ARBA00022691"/>
    </source>
</evidence>
<sequence length="488" mass="55320">MKVSISYPPLESPKGVALLAQNRQFQWFNNPTYIYPMVPAYAATLLKSKGFEVIWDDGISEGISYEAWKERILAAKPDLVAMDSKTPVIKRHWAIVAEMKALLPQTKFVLMGDHVTGMPEETMAACPVDFVVTGGDFDFLLEALCSALANQTALPGGVWYRQGAEVKNTGPHNLDWDLDSLPLVDRDLTRWDLYSEKNGNYKFLPGTYTMAGRDCWWGKCTFCSWTTLFPGQKFKAVSPKRLLDEVGQLIEKYGVREIFDDSGCFPRGAWLKEFCEGMVERGYHKKVVMGCNMRVGALNQEEWHLLKKANFRFILIGLESMNQATLNRLAKGIKVEEIEETMIMAKKAGLEPHITTMVGYPWETKAEATQTIEFARSMFLKGYIDSLQATIVVPYPGTPLFDEARKNGWLLTEDWDRYDMRESVWRSEVGTEEVKVFTQQLYKAALSPTFILRKISKVRSLDDLSFLARAGMKVLGHLKDFSSLKKGA</sequence>
<evidence type="ECO:0000256" key="1">
    <source>
        <dbReference type="ARBA" id="ARBA00001966"/>
    </source>
</evidence>
<evidence type="ECO:0000313" key="10">
    <source>
        <dbReference type="EMBL" id="OGG99694.1"/>
    </source>
</evidence>
<dbReference type="Pfam" id="PF04055">
    <property type="entry name" value="Radical_SAM"/>
    <property type="match status" value="1"/>
</dbReference>
<keyword evidence="3" id="KW-0808">Transferase</keyword>
<evidence type="ECO:0000256" key="7">
    <source>
        <dbReference type="ARBA" id="ARBA00023014"/>
    </source>
</evidence>
<protein>
    <submittedName>
        <fullName evidence="10">B12-binding domain-containing radical SAM protein</fullName>
    </submittedName>
</protein>
<dbReference type="Gene3D" id="3.20.20.70">
    <property type="entry name" value="Aldolase class I"/>
    <property type="match status" value="1"/>
</dbReference>
<dbReference type="GO" id="GO:0051539">
    <property type="term" value="F:4 iron, 4 sulfur cluster binding"/>
    <property type="evidence" value="ECO:0007669"/>
    <property type="project" value="UniProtKB-KW"/>
</dbReference>
<name>A0A1F6GNJ3_9PROT</name>
<reference evidence="10 11" key="1">
    <citation type="journal article" date="2016" name="Nat. Commun.">
        <title>Thousands of microbial genomes shed light on interconnected biogeochemical processes in an aquifer system.</title>
        <authorList>
            <person name="Anantharaman K."/>
            <person name="Brown C.T."/>
            <person name="Hug L.A."/>
            <person name="Sharon I."/>
            <person name="Castelle C.J."/>
            <person name="Probst A.J."/>
            <person name="Thomas B.C."/>
            <person name="Singh A."/>
            <person name="Wilkins M.J."/>
            <person name="Karaoz U."/>
            <person name="Brodie E.L."/>
            <person name="Williams K.H."/>
            <person name="Hubbard S.S."/>
            <person name="Banfield J.F."/>
        </authorList>
    </citation>
    <scope>NUCLEOTIDE SEQUENCE [LARGE SCALE GENOMIC DNA]</scope>
</reference>
<keyword evidence="7" id="KW-0411">Iron-sulfur</keyword>
<dbReference type="InterPro" id="IPR006158">
    <property type="entry name" value="Cobalamin-bd"/>
</dbReference>
<dbReference type="AlphaFoldDB" id="A0A1F6GNJ3"/>
<evidence type="ECO:0000256" key="3">
    <source>
        <dbReference type="ARBA" id="ARBA00022679"/>
    </source>
</evidence>
<dbReference type="InterPro" id="IPR006638">
    <property type="entry name" value="Elp3/MiaA/NifB-like_rSAM"/>
</dbReference>
<dbReference type="InterPro" id="IPR034466">
    <property type="entry name" value="Methyltransferase_Class_B"/>
</dbReference>
<dbReference type="InterPro" id="IPR051198">
    <property type="entry name" value="BchE-like"/>
</dbReference>
<dbReference type="SFLD" id="SFLDS00029">
    <property type="entry name" value="Radical_SAM"/>
    <property type="match status" value="1"/>
</dbReference>
<evidence type="ECO:0000256" key="6">
    <source>
        <dbReference type="ARBA" id="ARBA00023004"/>
    </source>
</evidence>
<dbReference type="GO" id="GO:0003824">
    <property type="term" value="F:catalytic activity"/>
    <property type="evidence" value="ECO:0007669"/>
    <property type="project" value="InterPro"/>
</dbReference>
<dbReference type="PANTHER" id="PTHR43409">
    <property type="entry name" value="ANAEROBIC MAGNESIUM-PROTOPORPHYRIN IX MONOMETHYL ESTER CYCLASE-RELATED"/>
    <property type="match status" value="1"/>
</dbReference>
<organism evidence="10 11">
    <name type="scientific">Candidatus Lambdaproteobacteria bacterium RIFOXYD2_FULL_56_26</name>
    <dbReference type="NCBI Taxonomy" id="1817773"/>
    <lineage>
        <taxon>Bacteria</taxon>
        <taxon>Pseudomonadati</taxon>
        <taxon>Pseudomonadota</taxon>
        <taxon>Candidatus Lambdaproteobacteria</taxon>
    </lineage>
</organism>
<dbReference type="PROSITE" id="PS51332">
    <property type="entry name" value="B12_BINDING"/>
    <property type="match status" value="1"/>
</dbReference>
<dbReference type="GO" id="GO:0031419">
    <property type="term" value="F:cobalamin binding"/>
    <property type="evidence" value="ECO:0007669"/>
    <property type="project" value="InterPro"/>
</dbReference>
<evidence type="ECO:0000256" key="5">
    <source>
        <dbReference type="ARBA" id="ARBA00022723"/>
    </source>
</evidence>
<evidence type="ECO:0000256" key="2">
    <source>
        <dbReference type="ARBA" id="ARBA00022603"/>
    </source>
</evidence>
<dbReference type="InterPro" id="IPR013785">
    <property type="entry name" value="Aldolase_TIM"/>
</dbReference>
<dbReference type="SUPFAM" id="SSF102114">
    <property type="entry name" value="Radical SAM enzymes"/>
    <property type="match status" value="1"/>
</dbReference>
<keyword evidence="4" id="KW-0949">S-adenosyl-L-methionine</keyword>
<dbReference type="EMBL" id="MFNF01000055">
    <property type="protein sequence ID" value="OGG99694.1"/>
    <property type="molecule type" value="Genomic_DNA"/>
</dbReference>
<comment type="caution">
    <text evidence="10">The sequence shown here is derived from an EMBL/GenBank/DDBJ whole genome shotgun (WGS) entry which is preliminary data.</text>
</comment>
<dbReference type="InterPro" id="IPR007197">
    <property type="entry name" value="rSAM"/>
</dbReference>
<dbReference type="GO" id="GO:0046872">
    <property type="term" value="F:metal ion binding"/>
    <property type="evidence" value="ECO:0007669"/>
    <property type="project" value="UniProtKB-KW"/>
</dbReference>
<dbReference type="Gene3D" id="3.40.50.280">
    <property type="entry name" value="Cobalamin-binding domain"/>
    <property type="match status" value="1"/>
</dbReference>
<proteinExistence type="predicted"/>
<keyword evidence="5" id="KW-0479">Metal-binding</keyword>
<gene>
    <name evidence="10" type="ORF">A2557_06020</name>
</gene>
<evidence type="ECO:0000259" key="8">
    <source>
        <dbReference type="PROSITE" id="PS51332"/>
    </source>
</evidence>
<feature type="domain" description="B12-binding" evidence="8">
    <location>
        <begin position="22"/>
        <end position="155"/>
    </location>
</feature>
<keyword evidence="6" id="KW-0408">Iron</keyword>